<evidence type="ECO:0000313" key="1">
    <source>
        <dbReference type="EMBL" id="KAK5108524.1"/>
    </source>
</evidence>
<dbReference type="Proteomes" id="UP001310890">
    <property type="component" value="Unassembled WGS sequence"/>
</dbReference>
<protein>
    <submittedName>
        <fullName evidence="1">Uncharacterized protein</fullName>
    </submittedName>
</protein>
<name>A0AAN7T9R1_9PEZI</name>
<dbReference type="AlphaFoldDB" id="A0AAN7T9R1"/>
<accession>A0AAN7T9R1</accession>
<dbReference type="EMBL" id="JAVRRL010000084">
    <property type="protein sequence ID" value="KAK5108524.1"/>
    <property type="molecule type" value="Genomic_DNA"/>
</dbReference>
<gene>
    <name evidence="1" type="ORF">LTR62_008264</name>
</gene>
<organism evidence="1 2">
    <name type="scientific">Meristemomyces frigidus</name>
    <dbReference type="NCBI Taxonomy" id="1508187"/>
    <lineage>
        <taxon>Eukaryota</taxon>
        <taxon>Fungi</taxon>
        <taxon>Dikarya</taxon>
        <taxon>Ascomycota</taxon>
        <taxon>Pezizomycotina</taxon>
        <taxon>Dothideomycetes</taxon>
        <taxon>Dothideomycetidae</taxon>
        <taxon>Mycosphaerellales</taxon>
        <taxon>Teratosphaeriaceae</taxon>
        <taxon>Meristemomyces</taxon>
    </lineage>
</organism>
<dbReference type="InterPro" id="IPR013785">
    <property type="entry name" value="Aldolase_TIM"/>
</dbReference>
<sequence length="185" mass="20379">MAEAAQQLANIASARIVRRHSFPVPEAGAYVPAITFFNPDTVEVDLDAQAKCYTYLSSTGLRGLVNLGTNAETFMLTREERRTLFLQAHQSVGEYYPIIAGEEAIQLQKTLSLAECPTKAGIANTKYAAANLTGPRAEIKNAAALLRPRRPYVEPTEQAKKRTRDTMTPIALLEDISDVVRESRL</sequence>
<proteinExistence type="predicted"/>
<dbReference type="Gene3D" id="3.20.20.70">
    <property type="entry name" value="Aldolase class I"/>
    <property type="match status" value="2"/>
</dbReference>
<reference evidence="1" key="1">
    <citation type="submission" date="2023-08" db="EMBL/GenBank/DDBJ databases">
        <title>Black Yeasts Isolated from many extreme environments.</title>
        <authorList>
            <person name="Coleine C."/>
            <person name="Stajich J.E."/>
            <person name="Selbmann L."/>
        </authorList>
    </citation>
    <scope>NUCLEOTIDE SEQUENCE</scope>
    <source>
        <strain evidence="1">CCFEE 5401</strain>
    </source>
</reference>
<dbReference type="GO" id="GO:0008840">
    <property type="term" value="F:4-hydroxy-tetrahydrodipicolinate synthase activity"/>
    <property type="evidence" value="ECO:0007669"/>
    <property type="project" value="TreeGrafter"/>
</dbReference>
<dbReference type="Pfam" id="PF00701">
    <property type="entry name" value="DHDPS"/>
    <property type="match status" value="1"/>
</dbReference>
<dbReference type="PANTHER" id="PTHR12128">
    <property type="entry name" value="DIHYDRODIPICOLINATE SYNTHASE"/>
    <property type="match status" value="1"/>
</dbReference>
<dbReference type="InterPro" id="IPR002220">
    <property type="entry name" value="DapA-like"/>
</dbReference>
<dbReference type="PANTHER" id="PTHR12128:SF47">
    <property type="entry name" value="DIHYDRODIPICOLINATE SYNTHASE-RELATED"/>
    <property type="match status" value="1"/>
</dbReference>
<dbReference type="SUPFAM" id="SSF51569">
    <property type="entry name" value="Aldolase"/>
    <property type="match status" value="1"/>
</dbReference>
<comment type="caution">
    <text evidence="1">The sequence shown here is derived from an EMBL/GenBank/DDBJ whole genome shotgun (WGS) entry which is preliminary data.</text>
</comment>
<evidence type="ECO:0000313" key="2">
    <source>
        <dbReference type="Proteomes" id="UP001310890"/>
    </source>
</evidence>